<accession>A0A9J2Q067</accession>
<proteinExistence type="predicted"/>
<sequence length="1223" mass="133962">MHSNARGTCAMFHSLVIIVLLVFGCLLPRPSPVALAQPYTVNHSLPHRQPDTFTPSEFFRKIRALSRVPNRGIALSPGYASQAEPLHYSSETRSPYSVNVDFNFHDPQDSSLLLSPFRSPNSASSKNRDIRRHPVANKPKFVPYTQPDGEPYLQRAPRLFGPQRPTGNDQYRRRPNEAAGPPSQLPSQNYGLPGVLRIPGTCDGGDCLKDNKAVSLYSPPSSGSARRPPLLLISNTAANGEKQAQQYVPRTPQSVSASLQRPEVLSYPGTPAPNLSEYTQFSSILNGVDRASYSSYTGNANVASSTQRQQQQQQQQFSGGAELSDYVPSDKLMKQPSARTENSGAANTRSFDYNRYGAASPSLLPSEVFTQRPYSNGQSSDKRGATHPKARLDSTAPGVENADREGIRPLKQDNLDTNFLQEPLRYLNNGHGSYGNGPTPPPRLNFRESTDIPTNPADGASSPSPSPPPDYGHDDGGASPPRYAGGAELSDYTVLIASTASPRTSRTFTKDDKSNPNEVYQVYSVPQLPPTQKRNERPTNIFRQEVPSPIERQSPPPYIVLNEYTGQTYPVSPFAPELQSNVKGLPPAPIPPAEKHFPLSFYTHSQLPRRPVLPQVAPGYLEHTGVPTGSEGSEYLEEPQYPEPTQPRKYMTRGSLALPPKFDTPSSNVPPEYTPSVPTTAAEYGATDGPELSISTDNPEYPLEMSLQPDSTPYQQQMSFQSPQAEESFSSFPAGKTASTTPSYSTSASKLLTMSPFTETSEGYQSSGFYSPNPSKESVSVEKTSTEATSPQGSPRAPGQQGTPPPDKASPPEGYTAEYPYIYPPEEPPRTADQETIPPLQPFRPQLPPVKETTPPQQPSEPSQPFVTVETTGFSPSSVAPVFPKPTLPPRLPELPQQTMAPGIPGVPGQPTVSTVQVYTPQEEITFPPVRPEIPPEQPTRYPRPSTLGSETPKKPFIPPEFKTPVSSPYSTPPPTRPGIGTSPQPSFPETQTSAYPVPSEFATTQPSRIASTRPTPPLPFTPSKVVPNRIRGKAHVVCEEIGLQFRITTLFPFTGQIFAHDRKRVPGCVHTFTEAAIINVTLPYLECGIRNIGERRAETQYHMQIIVVFEQNDGKSTIQSFIAQCQHQKVQYQKSTIPKRIEEALEELRLVPTKLEQKAPIPECIMRIVKEEDHGHEGDGVEVDMVDLGQPMRIEWSLVPESGLLSNTSPTAAVEQTVFIKF</sequence>
<dbReference type="PROSITE" id="PS51257">
    <property type="entry name" value="PROKAR_LIPOPROTEIN"/>
    <property type="match status" value="1"/>
</dbReference>
<feature type="compositionally biased region" description="Polar residues" evidence="2">
    <location>
        <begin position="368"/>
        <end position="379"/>
    </location>
</feature>
<evidence type="ECO:0000313" key="5">
    <source>
        <dbReference type="WBParaSite" id="ALUE_0001496401-mRNA-1"/>
    </source>
</evidence>
<dbReference type="Proteomes" id="UP000036681">
    <property type="component" value="Unplaced"/>
</dbReference>
<feature type="compositionally biased region" description="Pro residues" evidence="2">
    <location>
        <begin position="929"/>
        <end position="938"/>
    </location>
</feature>
<evidence type="ECO:0000256" key="1">
    <source>
        <dbReference type="ARBA" id="ARBA00022729"/>
    </source>
</evidence>
<feature type="compositionally biased region" description="Polar residues" evidence="2">
    <location>
        <begin position="911"/>
        <end position="920"/>
    </location>
</feature>
<feature type="compositionally biased region" description="Polar residues" evidence="2">
    <location>
        <begin position="113"/>
        <end position="125"/>
    </location>
</feature>
<dbReference type="PANTHER" id="PTHR22907">
    <property type="entry name" value="GH04558P"/>
    <property type="match status" value="1"/>
</dbReference>
<feature type="compositionally biased region" description="Low complexity" evidence="2">
    <location>
        <begin position="307"/>
        <end position="316"/>
    </location>
</feature>
<dbReference type="WBParaSite" id="ALUE_0001496401-mRNA-1">
    <property type="protein sequence ID" value="ALUE_0001496401-mRNA-1"/>
    <property type="gene ID" value="ALUE_0001496401"/>
</dbReference>
<feature type="compositionally biased region" description="Polar residues" evidence="2">
    <location>
        <begin position="869"/>
        <end position="878"/>
    </location>
</feature>
<feature type="chain" id="PRO_5039941911" evidence="3">
    <location>
        <begin position="37"/>
        <end position="1223"/>
    </location>
</feature>
<evidence type="ECO:0000313" key="4">
    <source>
        <dbReference type="Proteomes" id="UP000036681"/>
    </source>
</evidence>
<feature type="compositionally biased region" description="Polar residues" evidence="2">
    <location>
        <begin position="982"/>
        <end position="993"/>
    </location>
</feature>
<feature type="compositionally biased region" description="Low complexity" evidence="2">
    <location>
        <begin position="737"/>
        <end position="749"/>
    </location>
</feature>
<feature type="compositionally biased region" description="Polar residues" evidence="2">
    <location>
        <begin position="242"/>
        <end position="259"/>
    </location>
</feature>
<feature type="compositionally biased region" description="Low complexity" evidence="2">
    <location>
        <begin position="852"/>
        <end position="865"/>
    </location>
</feature>
<feature type="compositionally biased region" description="Basic and acidic residues" evidence="2">
    <location>
        <begin position="401"/>
        <end position="414"/>
    </location>
</feature>
<keyword evidence="4" id="KW-1185">Reference proteome</keyword>
<dbReference type="AlphaFoldDB" id="A0A9J2Q067"/>
<keyword evidence="1 3" id="KW-0732">Signal</keyword>
<dbReference type="InterPro" id="IPR051962">
    <property type="entry name" value="Cuticlin"/>
</dbReference>
<feature type="region of interest" description="Disordered" evidence="2">
    <location>
        <begin position="242"/>
        <end position="273"/>
    </location>
</feature>
<protein>
    <submittedName>
        <fullName evidence="5">ZP domain-containing protein</fullName>
    </submittedName>
</protein>
<feature type="signal peptide" evidence="3">
    <location>
        <begin position="1"/>
        <end position="36"/>
    </location>
</feature>
<feature type="region of interest" description="Disordered" evidence="2">
    <location>
        <begin position="367"/>
        <end position="486"/>
    </location>
</feature>
<feature type="region of interest" description="Disordered" evidence="2">
    <location>
        <begin position="502"/>
        <end position="555"/>
    </location>
</feature>
<feature type="compositionally biased region" description="Pro residues" evidence="2">
    <location>
        <begin position="883"/>
        <end position="893"/>
    </location>
</feature>
<feature type="region of interest" description="Disordered" evidence="2">
    <location>
        <begin position="113"/>
        <end position="192"/>
    </location>
</feature>
<evidence type="ECO:0000256" key="2">
    <source>
        <dbReference type="SAM" id="MobiDB-lite"/>
    </source>
</evidence>
<feature type="region of interest" description="Disordered" evidence="2">
    <location>
        <begin position="298"/>
        <end position="324"/>
    </location>
</feature>
<feature type="compositionally biased region" description="Pro residues" evidence="2">
    <location>
        <begin position="839"/>
        <end position="848"/>
    </location>
</feature>
<name>A0A9J2Q067_ASCLU</name>
<reference evidence="5" key="1">
    <citation type="submission" date="2023-03" db="UniProtKB">
        <authorList>
            <consortium name="WormBaseParasite"/>
        </authorList>
    </citation>
    <scope>IDENTIFICATION</scope>
</reference>
<feature type="compositionally biased region" description="Polar residues" evidence="2">
    <location>
        <begin position="750"/>
        <end position="793"/>
    </location>
</feature>
<evidence type="ECO:0000256" key="3">
    <source>
        <dbReference type="SAM" id="SignalP"/>
    </source>
</evidence>
<feature type="compositionally biased region" description="Polar residues" evidence="2">
    <location>
        <begin position="708"/>
        <end position="731"/>
    </location>
</feature>
<feature type="region of interest" description="Disordered" evidence="2">
    <location>
        <begin position="623"/>
        <end position="993"/>
    </location>
</feature>
<dbReference type="PANTHER" id="PTHR22907:SF46">
    <property type="entry name" value="ZP DOMAIN-CONTAINING PROTEIN"/>
    <property type="match status" value="1"/>
</dbReference>
<organism evidence="4 5">
    <name type="scientific">Ascaris lumbricoides</name>
    <name type="common">Giant roundworm</name>
    <dbReference type="NCBI Taxonomy" id="6252"/>
    <lineage>
        <taxon>Eukaryota</taxon>
        <taxon>Metazoa</taxon>
        <taxon>Ecdysozoa</taxon>
        <taxon>Nematoda</taxon>
        <taxon>Chromadorea</taxon>
        <taxon>Rhabditida</taxon>
        <taxon>Spirurina</taxon>
        <taxon>Ascaridomorpha</taxon>
        <taxon>Ascaridoidea</taxon>
        <taxon>Ascarididae</taxon>
        <taxon>Ascaris</taxon>
    </lineage>
</organism>